<sequence>MRRDQNQCTDMERVNEFCQRMKTGYLGLVDGQMPYVVPFNFVWLNNCIYFHGAEEGRKQRILEENPNACFTIAEDQGTITDPIPAHTSTGYFSVMIFGNLEIVDDVEESTNAMQVMLDKYVPGYFSEPLSQHHVSSYRSSRNSKTVFYRLHADHLTAKENKLLDDKRFYPGRTREQDIKAK</sequence>
<dbReference type="EMBL" id="MJEH01000011">
    <property type="protein sequence ID" value="OEH93657.1"/>
    <property type="molecule type" value="Genomic_DNA"/>
</dbReference>
<reference evidence="1 2" key="1">
    <citation type="submission" date="2016-08" db="EMBL/GenBank/DDBJ databases">
        <title>Genome of Bacillus solimangrovi GH2-4.</title>
        <authorList>
            <person name="Lim S."/>
            <person name="Kim B.-C."/>
        </authorList>
    </citation>
    <scope>NUCLEOTIDE SEQUENCE [LARGE SCALE GENOMIC DNA]</scope>
    <source>
        <strain evidence="1 2">GH2-4</strain>
    </source>
</reference>
<evidence type="ECO:0000313" key="1">
    <source>
        <dbReference type="EMBL" id="OEH93657.1"/>
    </source>
</evidence>
<dbReference type="InterPro" id="IPR012349">
    <property type="entry name" value="Split_barrel_FMN-bd"/>
</dbReference>
<gene>
    <name evidence="1" type="ORF">BFG57_00865</name>
</gene>
<name>A0A1E5LHV9_9BACI</name>
<comment type="caution">
    <text evidence="1">The sequence shown here is derived from an EMBL/GenBank/DDBJ whole genome shotgun (WGS) entry which is preliminary data.</text>
</comment>
<dbReference type="Proteomes" id="UP000095209">
    <property type="component" value="Unassembled WGS sequence"/>
</dbReference>
<protein>
    <submittedName>
        <fullName evidence="1">Pyridoxamine 5-phosphate oxidase</fullName>
    </submittedName>
</protein>
<dbReference type="PANTHER" id="PTHR34071:SF2">
    <property type="entry name" value="FLAVIN-NUCLEOTIDE-BINDING PROTEIN"/>
    <property type="match status" value="1"/>
</dbReference>
<dbReference type="STRING" id="1305675.BFG57_00865"/>
<dbReference type="Pfam" id="PF12900">
    <property type="entry name" value="Pyridox_ox_2"/>
    <property type="match status" value="1"/>
</dbReference>
<dbReference type="OrthoDB" id="9794935at2"/>
<dbReference type="PANTHER" id="PTHR34071">
    <property type="entry name" value="5-NITROIMIDAZOLE ANTIBIOTICS RESISTANCE PROTEIN, NIMA-FAMILY-RELATED PROTEIN-RELATED"/>
    <property type="match status" value="1"/>
</dbReference>
<dbReference type="InterPro" id="IPR024747">
    <property type="entry name" value="Pyridox_Oxase-rel"/>
</dbReference>
<dbReference type="SUPFAM" id="SSF50475">
    <property type="entry name" value="FMN-binding split barrel"/>
    <property type="match status" value="1"/>
</dbReference>
<dbReference type="RefSeq" id="WP_069716560.1">
    <property type="nucleotide sequence ID" value="NZ_MJEH01000011.1"/>
</dbReference>
<keyword evidence="2" id="KW-1185">Reference proteome</keyword>
<accession>A0A1E5LHV9</accession>
<proteinExistence type="predicted"/>
<dbReference type="Gene3D" id="2.30.110.10">
    <property type="entry name" value="Electron Transport, Fmn-binding Protein, Chain A"/>
    <property type="match status" value="1"/>
</dbReference>
<dbReference type="AlphaFoldDB" id="A0A1E5LHV9"/>
<organism evidence="1 2">
    <name type="scientific">Bacillus solimangrovi</name>
    <dbReference type="NCBI Taxonomy" id="1305675"/>
    <lineage>
        <taxon>Bacteria</taxon>
        <taxon>Bacillati</taxon>
        <taxon>Bacillota</taxon>
        <taxon>Bacilli</taxon>
        <taxon>Bacillales</taxon>
        <taxon>Bacillaceae</taxon>
        <taxon>Bacillus</taxon>
    </lineage>
</organism>
<evidence type="ECO:0000313" key="2">
    <source>
        <dbReference type="Proteomes" id="UP000095209"/>
    </source>
</evidence>